<gene>
    <name evidence="2" type="ORF">IscW_ISCW010055</name>
</gene>
<feature type="transmembrane region" description="Helical" evidence="1">
    <location>
        <begin position="91"/>
        <end position="112"/>
    </location>
</feature>
<organism>
    <name type="scientific">Ixodes scapularis</name>
    <name type="common">Black-legged tick</name>
    <name type="synonym">Deer tick</name>
    <dbReference type="NCBI Taxonomy" id="6945"/>
    <lineage>
        <taxon>Eukaryota</taxon>
        <taxon>Metazoa</taxon>
        <taxon>Ecdysozoa</taxon>
        <taxon>Arthropoda</taxon>
        <taxon>Chelicerata</taxon>
        <taxon>Arachnida</taxon>
        <taxon>Acari</taxon>
        <taxon>Parasitiformes</taxon>
        <taxon>Ixodida</taxon>
        <taxon>Ixodoidea</taxon>
        <taxon>Ixodidae</taxon>
        <taxon>Ixodinae</taxon>
        <taxon>Ixodes</taxon>
    </lineage>
</organism>
<dbReference type="Proteomes" id="UP000001555">
    <property type="component" value="Unassembled WGS sequence"/>
</dbReference>
<dbReference type="EMBL" id="DS839047">
    <property type="protein sequence ID" value="EEC12785.1"/>
    <property type="molecule type" value="Genomic_DNA"/>
</dbReference>
<protein>
    <submittedName>
        <fullName evidence="2 3">Uncharacterized protein</fullName>
    </submittedName>
</protein>
<evidence type="ECO:0000313" key="2">
    <source>
        <dbReference type="EMBL" id="EEC12785.1"/>
    </source>
</evidence>
<dbReference type="InParanoid" id="B7Q1R3"/>
<dbReference type="PaxDb" id="6945-B7Q1R3"/>
<reference evidence="3" key="2">
    <citation type="submission" date="2020-05" db="UniProtKB">
        <authorList>
            <consortium name="EnsemblMetazoa"/>
        </authorList>
    </citation>
    <scope>IDENTIFICATION</scope>
    <source>
        <strain evidence="3">wikel</strain>
    </source>
</reference>
<dbReference type="VEuPathDB" id="VectorBase:ISCI010055"/>
<dbReference type="HOGENOM" id="CLU_2099558_0_0_1"/>
<dbReference type="AlphaFoldDB" id="B7Q1R3"/>
<reference evidence="2 4" key="1">
    <citation type="submission" date="2008-03" db="EMBL/GenBank/DDBJ databases">
        <title>Annotation of Ixodes scapularis.</title>
        <authorList>
            <consortium name="Ixodes scapularis Genome Project Consortium"/>
            <person name="Caler E."/>
            <person name="Hannick L.I."/>
            <person name="Bidwell S."/>
            <person name="Joardar V."/>
            <person name="Thiagarajan M."/>
            <person name="Amedeo P."/>
            <person name="Galinsky K.J."/>
            <person name="Schobel S."/>
            <person name="Inman J."/>
            <person name="Hostetler J."/>
            <person name="Miller J."/>
            <person name="Hammond M."/>
            <person name="Megy K."/>
            <person name="Lawson D."/>
            <person name="Kodira C."/>
            <person name="Sutton G."/>
            <person name="Meyer J."/>
            <person name="Hill C.A."/>
            <person name="Birren B."/>
            <person name="Nene V."/>
            <person name="Collins F."/>
            <person name="Alarcon-Chaidez F."/>
            <person name="Wikel S."/>
            <person name="Strausberg R."/>
        </authorList>
    </citation>
    <scope>NUCLEOTIDE SEQUENCE [LARGE SCALE GENOMIC DNA]</scope>
    <source>
        <strain evidence="4">Wikel</strain>
        <strain evidence="2">Wikel colony</strain>
    </source>
</reference>
<evidence type="ECO:0000313" key="4">
    <source>
        <dbReference type="Proteomes" id="UP000001555"/>
    </source>
</evidence>
<proteinExistence type="predicted"/>
<dbReference type="EnsemblMetazoa" id="ISCW010055-RA">
    <property type="protein sequence ID" value="ISCW010055-PA"/>
    <property type="gene ID" value="ISCW010055"/>
</dbReference>
<keyword evidence="1" id="KW-0472">Membrane</keyword>
<name>B7Q1R3_IXOSC</name>
<keyword evidence="1" id="KW-1133">Transmembrane helix</keyword>
<sequence>MYICMYIIKVYLKSWSHWRQRGSAVFTSLGKGGVQNVLCLTLRLVHSRTPISKASIKLGGSLLFYSFLKLIQFCTSDLVPKMSKDAIIGQYKFVAILINFKALFVVLVLFVYSSCF</sequence>
<keyword evidence="1" id="KW-0812">Transmembrane</keyword>
<accession>B7Q1R3</accession>
<keyword evidence="4" id="KW-1185">Reference proteome</keyword>
<dbReference type="VEuPathDB" id="VectorBase:ISCW010055"/>
<dbReference type="EMBL" id="ABJB010006563">
    <property type="status" value="NOT_ANNOTATED_CDS"/>
    <property type="molecule type" value="Genomic_DNA"/>
</dbReference>
<evidence type="ECO:0000313" key="3">
    <source>
        <dbReference type="EnsemblMetazoa" id="ISCW010055-PA"/>
    </source>
</evidence>
<evidence type="ECO:0000256" key="1">
    <source>
        <dbReference type="SAM" id="Phobius"/>
    </source>
</evidence>